<reference evidence="6 7" key="1">
    <citation type="submission" date="2024-07" db="EMBL/GenBank/DDBJ databases">
        <title>Section-level genome sequencing and comparative genomics of Aspergillus sections Usti and Cavernicolus.</title>
        <authorList>
            <consortium name="Lawrence Berkeley National Laboratory"/>
            <person name="Nybo J.L."/>
            <person name="Vesth T.C."/>
            <person name="Theobald S."/>
            <person name="Frisvad J.C."/>
            <person name="Larsen T.O."/>
            <person name="Kjaerboelling I."/>
            <person name="Rothschild-Mancinelli K."/>
            <person name="Lyhne E.K."/>
            <person name="Kogle M.E."/>
            <person name="Barry K."/>
            <person name="Clum A."/>
            <person name="Na H."/>
            <person name="Ledsgaard L."/>
            <person name="Lin J."/>
            <person name="Lipzen A."/>
            <person name="Kuo A."/>
            <person name="Riley R."/>
            <person name="Mondo S."/>
            <person name="Labutti K."/>
            <person name="Haridas S."/>
            <person name="Pangalinan J."/>
            <person name="Salamov A.A."/>
            <person name="Simmons B.A."/>
            <person name="Magnuson J.K."/>
            <person name="Chen J."/>
            <person name="Drula E."/>
            <person name="Henrissat B."/>
            <person name="Wiebenga A."/>
            <person name="Lubbers R.J."/>
            <person name="Gomes A.C."/>
            <person name="Makela M.R."/>
            <person name="Stajich J."/>
            <person name="Grigoriev I.V."/>
            <person name="Mortensen U.H."/>
            <person name="De Vries R.P."/>
            <person name="Baker S.E."/>
            <person name="Andersen M.R."/>
        </authorList>
    </citation>
    <scope>NUCLEOTIDE SEQUENCE [LARGE SCALE GENOMIC DNA]</scope>
    <source>
        <strain evidence="6 7">CBS 123904</strain>
    </source>
</reference>
<dbReference type="PROSITE" id="PS00463">
    <property type="entry name" value="ZN2_CY6_FUNGAL_1"/>
    <property type="match status" value="1"/>
</dbReference>
<sequence>MVYCGRSRGCFLCRKRKIKCDEALPECGNCQIYGRPCPGYRLESIFRNETSKVEQLVKKTNSHPPGIYRGRGRDSTAPSLTLHHVADSTWEERAACYFFDQYTSVEEDENQAISHLSFLPSLYAVCRDNELDSPTARCLRHAVDATALIALTHDINAPSLALRAREYYGRALRGLRQALATQTQAVKDETLTTMVLLALFEDITGERNGLVSSHAAGFELLMKLRGQGQLGHAQGRDLFHIAYTHTHVEILALREKPRYDTDWIAESLNTADPVARLILVASKISQIFSAASSLQASAGTSTTTPPSFPPDAASQLSLLLLTCRQIELELTSWSQDLPDSWLPLVIYADKNTTREPLITYHHHSIAAIWAYYRAVRVISHIMTADLRRTLALATGDPNAFDEDPSISTTPATIQKHIADICRSIPFCVGDVDIMGNPTTAPSSFSSSSSEARPRARAFSAYSIIWPLWYILSCGFATPAQVEQLRACLARIGSDLGIRLALVLAENAGGQRNAPVWMAPPVRAEAQVAE</sequence>
<dbReference type="PANTHER" id="PTHR38791:SF12">
    <property type="entry name" value="TRANSCRIPTION FACTOR DOMAIN-CONTAINING PROTEIN-RELATED"/>
    <property type="match status" value="1"/>
</dbReference>
<dbReference type="CDD" id="cd00067">
    <property type="entry name" value="GAL4"/>
    <property type="match status" value="1"/>
</dbReference>
<dbReference type="InterPro" id="IPR053175">
    <property type="entry name" value="DHMBA_Reg_Transcription_Factor"/>
</dbReference>
<evidence type="ECO:0000256" key="3">
    <source>
        <dbReference type="ARBA" id="ARBA00023163"/>
    </source>
</evidence>
<name>A0ABR4KE91_9EURO</name>
<keyword evidence="3" id="KW-0804">Transcription</keyword>
<gene>
    <name evidence="6" type="ORF">BJY01DRAFT_130309</name>
</gene>
<keyword evidence="4" id="KW-0539">Nucleus</keyword>
<dbReference type="SMART" id="SM00066">
    <property type="entry name" value="GAL4"/>
    <property type="match status" value="1"/>
</dbReference>
<dbReference type="PROSITE" id="PS50048">
    <property type="entry name" value="ZN2_CY6_FUNGAL_2"/>
    <property type="match status" value="1"/>
</dbReference>
<dbReference type="Pfam" id="PF00172">
    <property type="entry name" value="Zn_clus"/>
    <property type="match status" value="1"/>
</dbReference>
<evidence type="ECO:0000313" key="7">
    <source>
        <dbReference type="Proteomes" id="UP001610446"/>
    </source>
</evidence>
<keyword evidence="7" id="KW-1185">Reference proteome</keyword>
<evidence type="ECO:0000256" key="1">
    <source>
        <dbReference type="ARBA" id="ARBA00023015"/>
    </source>
</evidence>
<dbReference type="InterPro" id="IPR001138">
    <property type="entry name" value="Zn2Cys6_DnaBD"/>
</dbReference>
<dbReference type="PANTHER" id="PTHR38791">
    <property type="entry name" value="ZN(II)2CYS6 TRANSCRIPTION FACTOR (EUROFUNG)-RELATED-RELATED"/>
    <property type="match status" value="1"/>
</dbReference>
<dbReference type="Pfam" id="PF11951">
    <property type="entry name" value="Fungal_trans_2"/>
    <property type="match status" value="1"/>
</dbReference>
<evidence type="ECO:0000256" key="2">
    <source>
        <dbReference type="ARBA" id="ARBA00023125"/>
    </source>
</evidence>
<keyword evidence="1" id="KW-0805">Transcription regulation</keyword>
<dbReference type="Gene3D" id="4.10.240.10">
    <property type="entry name" value="Zn(2)-C6 fungal-type DNA-binding domain"/>
    <property type="match status" value="1"/>
</dbReference>
<dbReference type="SUPFAM" id="SSF57701">
    <property type="entry name" value="Zn2/Cys6 DNA-binding domain"/>
    <property type="match status" value="1"/>
</dbReference>
<keyword evidence="2" id="KW-0238">DNA-binding</keyword>
<proteinExistence type="predicted"/>
<organism evidence="6 7">
    <name type="scientific">Aspergillus pseudoustus</name>
    <dbReference type="NCBI Taxonomy" id="1810923"/>
    <lineage>
        <taxon>Eukaryota</taxon>
        <taxon>Fungi</taxon>
        <taxon>Dikarya</taxon>
        <taxon>Ascomycota</taxon>
        <taxon>Pezizomycotina</taxon>
        <taxon>Eurotiomycetes</taxon>
        <taxon>Eurotiomycetidae</taxon>
        <taxon>Eurotiales</taxon>
        <taxon>Aspergillaceae</taxon>
        <taxon>Aspergillus</taxon>
        <taxon>Aspergillus subgen. Nidulantes</taxon>
    </lineage>
</organism>
<dbReference type="InterPro" id="IPR036864">
    <property type="entry name" value="Zn2-C6_fun-type_DNA-bd_sf"/>
</dbReference>
<dbReference type="Proteomes" id="UP001610446">
    <property type="component" value="Unassembled WGS sequence"/>
</dbReference>
<dbReference type="EMBL" id="JBFXLU010000036">
    <property type="protein sequence ID" value="KAL2850597.1"/>
    <property type="molecule type" value="Genomic_DNA"/>
</dbReference>
<comment type="caution">
    <text evidence="6">The sequence shown here is derived from an EMBL/GenBank/DDBJ whole genome shotgun (WGS) entry which is preliminary data.</text>
</comment>
<evidence type="ECO:0000313" key="6">
    <source>
        <dbReference type="EMBL" id="KAL2850597.1"/>
    </source>
</evidence>
<dbReference type="InterPro" id="IPR021858">
    <property type="entry name" value="Fun_TF"/>
</dbReference>
<feature type="domain" description="Zn(2)-C6 fungal-type" evidence="5">
    <location>
        <begin position="9"/>
        <end position="37"/>
    </location>
</feature>
<evidence type="ECO:0000256" key="4">
    <source>
        <dbReference type="ARBA" id="ARBA00023242"/>
    </source>
</evidence>
<accession>A0ABR4KE91</accession>
<protein>
    <recommendedName>
        <fullName evidence="5">Zn(2)-C6 fungal-type domain-containing protein</fullName>
    </recommendedName>
</protein>
<evidence type="ECO:0000259" key="5">
    <source>
        <dbReference type="PROSITE" id="PS50048"/>
    </source>
</evidence>